<feature type="transmembrane region" description="Helical" evidence="1">
    <location>
        <begin position="20"/>
        <end position="48"/>
    </location>
</feature>
<accession>A0A3N9XZC8</accession>
<evidence type="ECO:0000256" key="1">
    <source>
        <dbReference type="SAM" id="Phobius"/>
    </source>
</evidence>
<proteinExistence type="predicted"/>
<dbReference type="AlphaFoldDB" id="A0A3N9XZC8"/>
<keyword evidence="1" id="KW-0472">Membrane</keyword>
<organism evidence="2 3">
    <name type="scientific">Micromonospora ureilytica</name>
    <dbReference type="NCBI Taxonomy" id="709868"/>
    <lineage>
        <taxon>Bacteria</taxon>
        <taxon>Bacillati</taxon>
        <taxon>Actinomycetota</taxon>
        <taxon>Actinomycetes</taxon>
        <taxon>Micromonosporales</taxon>
        <taxon>Micromonosporaceae</taxon>
        <taxon>Micromonospora</taxon>
    </lineage>
</organism>
<comment type="caution">
    <text evidence="2">The sequence shown here is derived from an EMBL/GenBank/DDBJ whole genome shotgun (WGS) entry which is preliminary data.</text>
</comment>
<reference evidence="2 3" key="1">
    <citation type="submission" date="2018-04" db="EMBL/GenBank/DDBJ databases">
        <title>Micromonosporas from Atacama Desert.</title>
        <authorList>
            <person name="Carro L."/>
            <person name="Klenk H.-P."/>
            <person name="Goodfellow M."/>
        </authorList>
    </citation>
    <scope>NUCLEOTIDE SEQUENCE [LARGE SCALE GENOMIC DNA]</scope>
    <source>
        <strain evidence="2 3">LB19</strain>
    </source>
</reference>
<feature type="transmembrane region" description="Helical" evidence="1">
    <location>
        <begin position="60"/>
        <end position="83"/>
    </location>
</feature>
<sequence>MPSLAPLPQYNPLGSGGLEPLINLLAWGVSAASVAGLMIVGILMALQLNRGTPGEESDHFRGFTIVLFACVLGAGAGPLVTWFGDLGL</sequence>
<name>A0A3N9XZC8_9ACTN</name>
<dbReference type="Proteomes" id="UP000278981">
    <property type="component" value="Unassembled WGS sequence"/>
</dbReference>
<dbReference type="OrthoDB" id="4324057at2"/>
<protein>
    <submittedName>
        <fullName evidence="2">Uncharacterized protein</fullName>
    </submittedName>
</protein>
<evidence type="ECO:0000313" key="3">
    <source>
        <dbReference type="Proteomes" id="UP000278981"/>
    </source>
</evidence>
<gene>
    <name evidence="2" type="ORF">DDE19_08355</name>
</gene>
<evidence type="ECO:0000313" key="2">
    <source>
        <dbReference type="EMBL" id="RQX18290.1"/>
    </source>
</evidence>
<keyword evidence="1" id="KW-1133">Transmembrane helix</keyword>
<keyword evidence="1" id="KW-0812">Transmembrane</keyword>
<dbReference type="EMBL" id="QDGB01000197">
    <property type="protein sequence ID" value="RQX18290.1"/>
    <property type="molecule type" value="Genomic_DNA"/>
</dbReference>